<dbReference type="STRING" id="1859473.BG261_02790"/>
<evidence type="ECO:0000313" key="2">
    <source>
        <dbReference type="Proteomes" id="UP000178622"/>
    </source>
</evidence>
<dbReference type="AlphaFoldDB" id="A0A1E8GPI6"/>
<gene>
    <name evidence="1" type="ORF">BG261_02790</name>
</gene>
<dbReference type="OrthoDB" id="2068092at2"/>
<protein>
    <recommendedName>
        <fullName evidence="3">Phage protein</fullName>
    </recommendedName>
</protein>
<accession>A0A1E8GPI6</accession>
<dbReference type="EMBL" id="MKIR01000012">
    <property type="protein sequence ID" value="OFI49523.1"/>
    <property type="molecule type" value="Genomic_DNA"/>
</dbReference>
<organism evidence="1 2">
    <name type="scientific">Floricoccus tropicus</name>
    <dbReference type="NCBI Taxonomy" id="1859473"/>
    <lineage>
        <taxon>Bacteria</taxon>
        <taxon>Bacillati</taxon>
        <taxon>Bacillota</taxon>
        <taxon>Bacilli</taxon>
        <taxon>Lactobacillales</taxon>
        <taxon>Streptococcaceae</taxon>
        <taxon>Floricoccus</taxon>
    </lineage>
</organism>
<proteinExistence type="predicted"/>
<dbReference type="RefSeq" id="WP_070792040.1">
    <property type="nucleotide sequence ID" value="NZ_MKIR01000012.1"/>
</dbReference>
<reference evidence="2" key="1">
    <citation type="submission" date="2016-09" db="EMBL/GenBank/DDBJ databases">
        <title>Draft genome sequence of a novel species of the family Streptococcaceae isolated from flowers.</title>
        <authorList>
            <person name="Chuah L.-O."/>
            <person name="Yap K.-P."/>
            <person name="Thong K.L."/>
            <person name="Liong M.T."/>
            <person name="Ahmad R."/>
            <person name="Rusul G."/>
        </authorList>
    </citation>
    <scope>NUCLEOTIDE SEQUENCE [LARGE SCALE GENOMIC DNA]</scope>
    <source>
        <strain evidence="2">DF1</strain>
    </source>
</reference>
<evidence type="ECO:0000313" key="1">
    <source>
        <dbReference type="EMBL" id="OFI49523.1"/>
    </source>
</evidence>
<keyword evidence="2" id="KW-1185">Reference proteome</keyword>
<evidence type="ECO:0008006" key="3">
    <source>
        <dbReference type="Google" id="ProtNLM"/>
    </source>
</evidence>
<comment type="caution">
    <text evidence="1">The sequence shown here is derived from an EMBL/GenBank/DDBJ whole genome shotgun (WGS) entry which is preliminary data.</text>
</comment>
<name>A0A1E8GPI6_9LACT</name>
<sequence>MDIKGKTKTGFAYKVPEENLNNYELLELISEIETNPLVASTVMRMLLGSEQTKKLKEHVRDENGIVAADKMMEEFQDIFQGPEIKK</sequence>
<dbReference type="Proteomes" id="UP000178622">
    <property type="component" value="Unassembled WGS sequence"/>
</dbReference>